<evidence type="ECO:0000259" key="2">
    <source>
        <dbReference type="Pfam" id="PF10988"/>
    </source>
</evidence>
<reference evidence="3 4" key="1">
    <citation type="submission" date="2018-10" db="EMBL/GenBank/DDBJ databases">
        <authorList>
            <person name="Chen X."/>
        </authorList>
    </citation>
    <scope>NUCLEOTIDE SEQUENCE [LARGE SCALE GENOMIC DNA]</scope>
    <source>
        <strain evidence="3 4">YIM 102668</strain>
    </source>
</reference>
<accession>A0A3L9MIR8</accession>
<dbReference type="Proteomes" id="UP000275348">
    <property type="component" value="Unassembled WGS sequence"/>
</dbReference>
<dbReference type="InterPro" id="IPR021255">
    <property type="entry name" value="DUF2807"/>
</dbReference>
<feature type="domain" description="Putative auto-transporter adhesin head GIN" evidence="2">
    <location>
        <begin position="40"/>
        <end position="219"/>
    </location>
</feature>
<proteinExistence type="predicted"/>
<dbReference type="PROSITE" id="PS51257">
    <property type="entry name" value="PROKAR_LIPOPROTEIN"/>
    <property type="match status" value="1"/>
</dbReference>
<dbReference type="Gene3D" id="2.160.20.120">
    <property type="match status" value="1"/>
</dbReference>
<evidence type="ECO:0000313" key="3">
    <source>
        <dbReference type="EMBL" id="RLZ12748.1"/>
    </source>
</evidence>
<keyword evidence="4" id="KW-1185">Reference proteome</keyword>
<gene>
    <name evidence="3" type="ORF">EAH69_00930</name>
</gene>
<sequence>MKKLLTLSLAGLALASCSSSVDGEGVATAQKNFTVDHITSLDLSCNCNVTLIPGNEVGVKVESHQNIVDNLLVEAKNGSVSISEASQVDQYSAYDVFVYVTRDLKEVDFSKQATVKFAGTLNVDDLEMDVNDQVKVEDAYLITNNFKLSVYDQAAVRLKGTSISLIYNGKSQSKGELFDFETNDAQAYTSDNAILNINSRKSIAGSAKGNSVITYVGEPSKDTKIADNAQVVKK</sequence>
<dbReference type="AlphaFoldDB" id="A0A3L9MIR8"/>
<keyword evidence="1" id="KW-0732">Signal</keyword>
<evidence type="ECO:0000256" key="1">
    <source>
        <dbReference type="SAM" id="SignalP"/>
    </source>
</evidence>
<protein>
    <recommendedName>
        <fullName evidence="2">Putative auto-transporter adhesin head GIN domain-containing protein</fullName>
    </recommendedName>
</protein>
<dbReference type="Pfam" id="PF10988">
    <property type="entry name" value="DUF2807"/>
    <property type="match status" value="1"/>
</dbReference>
<feature type="signal peptide" evidence="1">
    <location>
        <begin position="1"/>
        <end position="23"/>
    </location>
</feature>
<dbReference type="OrthoDB" id="1433047at2"/>
<evidence type="ECO:0000313" key="4">
    <source>
        <dbReference type="Proteomes" id="UP000275348"/>
    </source>
</evidence>
<comment type="caution">
    <text evidence="3">The sequence shown here is derived from an EMBL/GenBank/DDBJ whole genome shotgun (WGS) entry which is preliminary data.</text>
</comment>
<feature type="chain" id="PRO_5017952623" description="Putative auto-transporter adhesin head GIN domain-containing protein" evidence="1">
    <location>
        <begin position="24"/>
        <end position="234"/>
    </location>
</feature>
<name>A0A3L9MIR8_9FLAO</name>
<dbReference type="RefSeq" id="WP_121933327.1">
    <property type="nucleotide sequence ID" value="NZ_RDOJ01000001.1"/>
</dbReference>
<dbReference type="EMBL" id="RDOJ01000001">
    <property type="protein sequence ID" value="RLZ12748.1"/>
    <property type="molecule type" value="Genomic_DNA"/>
</dbReference>
<organism evidence="3 4">
    <name type="scientific">Faecalibacter macacae</name>
    <dbReference type="NCBI Taxonomy" id="1859289"/>
    <lineage>
        <taxon>Bacteria</taxon>
        <taxon>Pseudomonadati</taxon>
        <taxon>Bacteroidota</taxon>
        <taxon>Flavobacteriia</taxon>
        <taxon>Flavobacteriales</taxon>
        <taxon>Weeksellaceae</taxon>
        <taxon>Faecalibacter</taxon>
    </lineage>
</organism>